<protein>
    <submittedName>
        <fullName evidence="4">Phosphatidylglycerophosphate synthase</fullName>
    </submittedName>
</protein>
<feature type="transmembrane region" description="Helical" evidence="3">
    <location>
        <begin position="85"/>
        <end position="109"/>
    </location>
</feature>
<dbReference type="RefSeq" id="WP_179755071.1">
    <property type="nucleotide sequence ID" value="NZ_JACCBU010000001.1"/>
</dbReference>
<dbReference type="Pfam" id="PF01066">
    <property type="entry name" value="CDP-OH_P_transf"/>
    <property type="match status" value="1"/>
</dbReference>
<proteinExistence type="inferred from homology"/>
<comment type="similarity">
    <text evidence="2">Belongs to the CDP-alcohol phosphatidyltransferase class-I family.</text>
</comment>
<feature type="transmembrane region" description="Helical" evidence="3">
    <location>
        <begin position="146"/>
        <end position="165"/>
    </location>
</feature>
<dbReference type="PROSITE" id="PS00379">
    <property type="entry name" value="CDP_ALCOHOL_P_TRANSF"/>
    <property type="match status" value="1"/>
</dbReference>
<dbReference type="AlphaFoldDB" id="A0A7Y9IBH6"/>
<keyword evidence="3" id="KW-0472">Membrane</keyword>
<reference evidence="4 5" key="1">
    <citation type="submission" date="2020-07" db="EMBL/GenBank/DDBJ databases">
        <title>Sequencing the genomes of 1000 actinobacteria strains.</title>
        <authorList>
            <person name="Klenk H.-P."/>
        </authorList>
    </citation>
    <scope>NUCLEOTIDE SEQUENCE [LARGE SCALE GENOMIC DNA]</scope>
    <source>
        <strain evidence="4 5">DSM 22083</strain>
    </source>
</reference>
<accession>A0A7Y9IBH6</accession>
<evidence type="ECO:0000313" key="4">
    <source>
        <dbReference type="EMBL" id="NYE73521.1"/>
    </source>
</evidence>
<feature type="transmembrane region" description="Helical" evidence="3">
    <location>
        <begin position="200"/>
        <end position="218"/>
    </location>
</feature>
<feature type="transmembrane region" description="Helical" evidence="3">
    <location>
        <begin position="171"/>
        <end position="188"/>
    </location>
</feature>
<dbReference type="InterPro" id="IPR048254">
    <property type="entry name" value="CDP_ALCOHOL_P_TRANSF_CS"/>
</dbReference>
<evidence type="ECO:0000256" key="2">
    <source>
        <dbReference type="RuleBase" id="RU003750"/>
    </source>
</evidence>
<evidence type="ECO:0000256" key="3">
    <source>
        <dbReference type="SAM" id="Phobius"/>
    </source>
</evidence>
<evidence type="ECO:0000313" key="5">
    <source>
        <dbReference type="Proteomes" id="UP000569914"/>
    </source>
</evidence>
<dbReference type="GO" id="GO:0016780">
    <property type="term" value="F:phosphotransferase activity, for other substituted phosphate groups"/>
    <property type="evidence" value="ECO:0007669"/>
    <property type="project" value="InterPro"/>
</dbReference>
<dbReference type="InterPro" id="IPR043130">
    <property type="entry name" value="CDP-OH_PTrfase_TM_dom"/>
</dbReference>
<keyword evidence="1 2" id="KW-0808">Transferase</keyword>
<dbReference type="InterPro" id="IPR000462">
    <property type="entry name" value="CDP-OH_P_trans"/>
</dbReference>
<dbReference type="GO" id="GO:0016020">
    <property type="term" value="C:membrane"/>
    <property type="evidence" value="ECO:0007669"/>
    <property type="project" value="InterPro"/>
</dbReference>
<comment type="caution">
    <text evidence="4">The sequence shown here is derived from an EMBL/GenBank/DDBJ whole genome shotgun (WGS) entry which is preliminary data.</text>
</comment>
<name>A0A7Y9IBH6_9ACTN</name>
<keyword evidence="3" id="KW-1133">Transmembrane helix</keyword>
<keyword evidence="5" id="KW-1185">Reference proteome</keyword>
<dbReference type="Proteomes" id="UP000569914">
    <property type="component" value="Unassembled WGS sequence"/>
</dbReference>
<sequence length="258" mass="26678">MTSPVPELAVPELSARGGGWRLEVYGAVGLQLSMLLAVQQLVGLTVAGWVAAVGYLFALSLAVAAGPWRPVPARAADPSIGPANLITLARSLLVGAVIALVVSGFSGGWQDGQRALAVGLSVVGVILDGVDGRVARRTRTSSAFGARFDIEIDSVLALALAIGLARELTPLALVLGLARYLYLAGARIWPWLNLPLPTRLSRKIIGLLGTVALIIATARFGPPAFGIGVVAAGTAAVVYSFGRDIVAQFRLRKGADVV</sequence>
<keyword evidence="3" id="KW-0812">Transmembrane</keyword>
<gene>
    <name evidence="4" type="ORF">BKA15_004850</name>
</gene>
<evidence type="ECO:0000256" key="1">
    <source>
        <dbReference type="ARBA" id="ARBA00022679"/>
    </source>
</evidence>
<dbReference type="Gene3D" id="1.20.120.1760">
    <property type="match status" value="1"/>
</dbReference>
<dbReference type="EMBL" id="JACCBU010000001">
    <property type="protein sequence ID" value="NYE73521.1"/>
    <property type="molecule type" value="Genomic_DNA"/>
</dbReference>
<dbReference type="GO" id="GO:0008654">
    <property type="term" value="P:phospholipid biosynthetic process"/>
    <property type="evidence" value="ECO:0007669"/>
    <property type="project" value="InterPro"/>
</dbReference>
<feature type="transmembrane region" description="Helical" evidence="3">
    <location>
        <begin position="41"/>
        <end position="64"/>
    </location>
</feature>
<feature type="transmembrane region" description="Helical" evidence="3">
    <location>
        <begin position="224"/>
        <end position="242"/>
    </location>
</feature>
<organism evidence="4 5">
    <name type="scientific">Microlunatus parietis</name>
    <dbReference type="NCBI Taxonomy" id="682979"/>
    <lineage>
        <taxon>Bacteria</taxon>
        <taxon>Bacillati</taxon>
        <taxon>Actinomycetota</taxon>
        <taxon>Actinomycetes</taxon>
        <taxon>Propionibacteriales</taxon>
        <taxon>Propionibacteriaceae</taxon>
        <taxon>Microlunatus</taxon>
    </lineage>
</organism>